<evidence type="ECO:0000259" key="14">
    <source>
        <dbReference type="Pfam" id="PF02463"/>
    </source>
</evidence>
<dbReference type="OrthoDB" id="9803889at2"/>
<dbReference type="PROSITE" id="PS00618">
    <property type="entry name" value="RECF_2"/>
    <property type="match status" value="1"/>
</dbReference>
<gene>
    <name evidence="12" type="primary">recF</name>
    <name evidence="15" type="ORF">SAMN02745691_00305</name>
</gene>
<comment type="similarity">
    <text evidence="2 12 13">Belongs to the RecF family.</text>
</comment>
<keyword evidence="7 12" id="KW-0227">DNA damage</keyword>
<dbReference type="Gene3D" id="1.20.1050.90">
    <property type="entry name" value="RecF/RecN/SMC, N-terminal domain"/>
    <property type="match status" value="1"/>
</dbReference>
<dbReference type="RefSeq" id="WP_073992596.1">
    <property type="nucleotide sequence ID" value="NZ_FQYT01000003.1"/>
</dbReference>
<keyword evidence="8 12" id="KW-0067">ATP-binding</keyword>
<keyword evidence="10 12" id="KW-0234">DNA repair</keyword>
<evidence type="ECO:0000313" key="16">
    <source>
        <dbReference type="Proteomes" id="UP000184342"/>
    </source>
</evidence>
<dbReference type="EMBL" id="FQYT01000003">
    <property type="protein sequence ID" value="SHI45757.1"/>
    <property type="molecule type" value="Genomic_DNA"/>
</dbReference>
<evidence type="ECO:0000256" key="9">
    <source>
        <dbReference type="ARBA" id="ARBA00023125"/>
    </source>
</evidence>
<keyword evidence="16" id="KW-1185">Reference proteome</keyword>
<dbReference type="STRING" id="1122934.SAMN02745691_00305"/>
<dbReference type="GO" id="GO:0006260">
    <property type="term" value="P:DNA replication"/>
    <property type="evidence" value="ECO:0007669"/>
    <property type="project" value="UniProtKB-UniRule"/>
</dbReference>
<keyword evidence="4 12" id="KW-0963">Cytoplasm</keyword>
<dbReference type="InterPro" id="IPR001238">
    <property type="entry name" value="DNA-binding_RecF"/>
</dbReference>
<dbReference type="GO" id="GO:0006302">
    <property type="term" value="P:double-strand break repair"/>
    <property type="evidence" value="ECO:0007669"/>
    <property type="project" value="TreeGrafter"/>
</dbReference>
<keyword evidence="5 12" id="KW-0235">DNA replication</keyword>
<evidence type="ECO:0000256" key="4">
    <source>
        <dbReference type="ARBA" id="ARBA00022490"/>
    </source>
</evidence>
<evidence type="ECO:0000256" key="8">
    <source>
        <dbReference type="ARBA" id="ARBA00022840"/>
    </source>
</evidence>
<evidence type="ECO:0000256" key="1">
    <source>
        <dbReference type="ARBA" id="ARBA00004496"/>
    </source>
</evidence>
<evidence type="ECO:0000256" key="10">
    <source>
        <dbReference type="ARBA" id="ARBA00023204"/>
    </source>
</evidence>
<dbReference type="InterPro" id="IPR003395">
    <property type="entry name" value="RecF/RecN/SMC_N"/>
</dbReference>
<evidence type="ECO:0000256" key="7">
    <source>
        <dbReference type="ARBA" id="ARBA00022763"/>
    </source>
</evidence>
<sequence length="359" mass="41761">MIIESIEIKNYRNYESEKIILDKEKNIFYGANAQGKTNILESLYYCAMGRSHRGSKDNEIIRFGQEEAHIKMFLLKKDLKYRIDIHFKKNNRKGIAINGIPIKKTSDLFGILTAVIFSPEDLNIIKRGPSERRRFIDMELCQIDKTYVYNLVNYNKIIMNRNKLLKECNNKRELQEMLDIWDMQLAAYGRKVSVRRKEFIDVINGIVLDIHREITHNDEIFSLTYEPDTPVERLAEEIARNREKDIRYKSTSTGPHRDDIGFFIGNLDIKKYGSQGQQRTCALSLKLSEIEVFKKLTGDTPVLLLDDVLSELDNSRQTHLLKSLNNIQTVITCTGLDDYINKNFGLNRILKVDDGRISE</sequence>
<dbReference type="GO" id="GO:0003697">
    <property type="term" value="F:single-stranded DNA binding"/>
    <property type="evidence" value="ECO:0007669"/>
    <property type="project" value="UniProtKB-UniRule"/>
</dbReference>
<proteinExistence type="inferred from homology"/>
<evidence type="ECO:0000256" key="11">
    <source>
        <dbReference type="ARBA" id="ARBA00023236"/>
    </source>
</evidence>
<accession>A0A1M6BAQ9</accession>
<dbReference type="SUPFAM" id="SSF52540">
    <property type="entry name" value="P-loop containing nucleoside triphosphate hydrolases"/>
    <property type="match status" value="1"/>
</dbReference>
<keyword evidence="6 12" id="KW-0547">Nucleotide-binding</keyword>
<protein>
    <recommendedName>
        <fullName evidence="3 12">DNA replication and repair protein RecF</fullName>
    </recommendedName>
</protein>
<keyword evidence="9 12" id="KW-0238">DNA-binding</keyword>
<dbReference type="HAMAP" id="MF_00365">
    <property type="entry name" value="RecF"/>
    <property type="match status" value="1"/>
</dbReference>
<dbReference type="GO" id="GO:0000731">
    <property type="term" value="P:DNA synthesis involved in DNA repair"/>
    <property type="evidence" value="ECO:0007669"/>
    <property type="project" value="TreeGrafter"/>
</dbReference>
<dbReference type="NCBIfam" id="TIGR00611">
    <property type="entry name" value="recf"/>
    <property type="match status" value="1"/>
</dbReference>
<feature type="domain" description="RecF/RecN/SMC N-terminal" evidence="14">
    <location>
        <begin position="3"/>
        <end position="332"/>
    </location>
</feature>
<feature type="binding site" evidence="12">
    <location>
        <begin position="30"/>
        <end position="37"/>
    </location>
    <ligand>
        <name>ATP</name>
        <dbReference type="ChEBI" id="CHEBI:30616"/>
    </ligand>
</feature>
<organism evidence="15 16">
    <name type="scientific">Parasporobacterium paucivorans DSM 15970</name>
    <dbReference type="NCBI Taxonomy" id="1122934"/>
    <lineage>
        <taxon>Bacteria</taxon>
        <taxon>Bacillati</taxon>
        <taxon>Bacillota</taxon>
        <taxon>Clostridia</taxon>
        <taxon>Lachnospirales</taxon>
        <taxon>Lachnospiraceae</taxon>
        <taxon>Parasporobacterium</taxon>
    </lineage>
</organism>
<comment type="function">
    <text evidence="12 13">The RecF protein is involved in DNA metabolism; it is required for DNA replication and normal SOS inducibility. RecF binds preferentially to single-stranded, linear DNA. It also seems to bind ATP.</text>
</comment>
<dbReference type="Gene3D" id="3.40.50.300">
    <property type="entry name" value="P-loop containing nucleotide triphosphate hydrolases"/>
    <property type="match status" value="1"/>
</dbReference>
<dbReference type="InterPro" id="IPR018078">
    <property type="entry name" value="DNA-binding_RecF_CS"/>
</dbReference>
<dbReference type="AlphaFoldDB" id="A0A1M6BAQ9"/>
<dbReference type="Proteomes" id="UP000184342">
    <property type="component" value="Unassembled WGS sequence"/>
</dbReference>
<dbReference type="InterPro" id="IPR027417">
    <property type="entry name" value="P-loop_NTPase"/>
</dbReference>
<dbReference type="GO" id="GO:0005524">
    <property type="term" value="F:ATP binding"/>
    <property type="evidence" value="ECO:0007669"/>
    <property type="project" value="UniProtKB-UniRule"/>
</dbReference>
<reference evidence="15 16" key="1">
    <citation type="submission" date="2016-11" db="EMBL/GenBank/DDBJ databases">
        <authorList>
            <person name="Jaros S."/>
            <person name="Januszkiewicz K."/>
            <person name="Wedrychowicz H."/>
        </authorList>
    </citation>
    <scope>NUCLEOTIDE SEQUENCE [LARGE SCALE GENOMIC DNA]</scope>
    <source>
        <strain evidence="15 16">DSM 15970</strain>
    </source>
</reference>
<keyword evidence="11 12" id="KW-0742">SOS response</keyword>
<dbReference type="CDD" id="cd03242">
    <property type="entry name" value="ABC_RecF"/>
    <property type="match status" value="1"/>
</dbReference>
<comment type="subcellular location">
    <subcellularLocation>
        <location evidence="1 12 13">Cytoplasm</location>
    </subcellularLocation>
</comment>
<evidence type="ECO:0000256" key="12">
    <source>
        <dbReference type="HAMAP-Rule" id="MF_00365"/>
    </source>
</evidence>
<dbReference type="PANTHER" id="PTHR32182:SF0">
    <property type="entry name" value="DNA REPLICATION AND REPAIR PROTEIN RECF"/>
    <property type="match status" value="1"/>
</dbReference>
<dbReference type="GO" id="GO:0005737">
    <property type="term" value="C:cytoplasm"/>
    <property type="evidence" value="ECO:0007669"/>
    <property type="project" value="UniProtKB-SubCell"/>
</dbReference>
<dbReference type="PANTHER" id="PTHR32182">
    <property type="entry name" value="DNA REPLICATION AND REPAIR PROTEIN RECF"/>
    <property type="match status" value="1"/>
</dbReference>
<dbReference type="Pfam" id="PF02463">
    <property type="entry name" value="SMC_N"/>
    <property type="match status" value="1"/>
</dbReference>
<dbReference type="GO" id="GO:0009432">
    <property type="term" value="P:SOS response"/>
    <property type="evidence" value="ECO:0007669"/>
    <property type="project" value="UniProtKB-UniRule"/>
</dbReference>
<evidence type="ECO:0000313" key="15">
    <source>
        <dbReference type="EMBL" id="SHI45757.1"/>
    </source>
</evidence>
<dbReference type="InterPro" id="IPR042174">
    <property type="entry name" value="RecF_2"/>
</dbReference>
<name>A0A1M6BAQ9_9FIRM</name>
<evidence type="ECO:0000256" key="13">
    <source>
        <dbReference type="RuleBase" id="RU000578"/>
    </source>
</evidence>
<evidence type="ECO:0000256" key="5">
    <source>
        <dbReference type="ARBA" id="ARBA00022705"/>
    </source>
</evidence>
<evidence type="ECO:0000256" key="6">
    <source>
        <dbReference type="ARBA" id="ARBA00022741"/>
    </source>
</evidence>
<evidence type="ECO:0000256" key="2">
    <source>
        <dbReference type="ARBA" id="ARBA00008016"/>
    </source>
</evidence>
<evidence type="ECO:0000256" key="3">
    <source>
        <dbReference type="ARBA" id="ARBA00020170"/>
    </source>
</evidence>